<protein>
    <submittedName>
        <fullName evidence="2">Uncharacterized protein</fullName>
    </submittedName>
</protein>
<name>A0A7G6YA26_9MICO</name>
<feature type="transmembrane region" description="Helical" evidence="1">
    <location>
        <begin position="164"/>
        <end position="186"/>
    </location>
</feature>
<keyword evidence="1" id="KW-0472">Membrane</keyword>
<keyword evidence="1" id="KW-0812">Transmembrane</keyword>
<organism evidence="2 3">
    <name type="scientific">Leifsonia shinshuensis</name>
    <dbReference type="NCBI Taxonomy" id="150026"/>
    <lineage>
        <taxon>Bacteria</taxon>
        <taxon>Bacillati</taxon>
        <taxon>Actinomycetota</taxon>
        <taxon>Actinomycetes</taxon>
        <taxon>Micrococcales</taxon>
        <taxon>Microbacteriaceae</taxon>
        <taxon>Leifsonia</taxon>
    </lineage>
</organism>
<dbReference type="AlphaFoldDB" id="A0A7G6YA26"/>
<proteinExistence type="predicted"/>
<accession>A0A7G6YA26</accession>
<dbReference type="EMBL" id="CP043641">
    <property type="protein sequence ID" value="QNE35341.1"/>
    <property type="molecule type" value="Genomic_DNA"/>
</dbReference>
<evidence type="ECO:0000313" key="3">
    <source>
        <dbReference type="Proteomes" id="UP000515511"/>
    </source>
</evidence>
<reference evidence="3" key="1">
    <citation type="submission" date="2019-09" db="EMBL/GenBank/DDBJ databases">
        <title>Antimicrobial potential of Antarctic Bacteria.</title>
        <authorList>
            <person name="Benaud N."/>
            <person name="Edwards R.J."/>
            <person name="Ferrari B.C."/>
        </authorList>
    </citation>
    <scope>NUCLEOTIDE SEQUENCE [LARGE SCALE GENOMIC DNA]</scope>
    <source>
        <strain evidence="3">INR9</strain>
    </source>
</reference>
<gene>
    <name evidence="2" type="ORF">F1C12_09510</name>
</gene>
<feature type="transmembrane region" description="Helical" evidence="1">
    <location>
        <begin position="198"/>
        <end position="221"/>
    </location>
</feature>
<evidence type="ECO:0000256" key="1">
    <source>
        <dbReference type="SAM" id="Phobius"/>
    </source>
</evidence>
<dbReference type="Proteomes" id="UP000515511">
    <property type="component" value="Chromosome"/>
</dbReference>
<dbReference type="RefSeq" id="WP_185278502.1">
    <property type="nucleotide sequence ID" value="NZ_CP043641.1"/>
</dbReference>
<sequence length="234" mass="26320">MRALINAPVVDIETKQQLIDLLEPTGWLVRPSSDEGVDDALTQSLLEKFSPHARTRLQLADRVLIDVGNNEYGMASLENVGAIHFRVVKDNARHEEMQHLVEGVCKTLIPVLEPKTPVSQPVFTRIELLEANSSSPAASGTMQNIHSYGFRQFVRFERVTEYRLFWFLLVAFALTFAVSIGLAFFGGADATVVEIKGWVERISSAFLVSTLTSIITLAIQYQRWRSVDVRIEWS</sequence>
<evidence type="ECO:0000313" key="2">
    <source>
        <dbReference type="EMBL" id="QNE35341.1"/>
    </source>
</evidence>
<keyword evidence="1" id="KW-1133">Transmembrane helix</keyword>
<dbReference type="KEGG" id="lse:F1C12_09510"/>